<sequence>MDVSTNLMGVNVIFRRTIRKSLLDQTPIRLASSISERIGWRGAASVRGCSLWNGVAFPKVGDVAFLKVGW</sequence>
<name>A0A433Q3G2_9FUNG</name>
<accession>A0A433Q3G2</accession>
<protein>
    <submittedName>
        <fullName evidence="1">Uncharacterized protein</fullName>
    </submittedName>
</protein>
<evidence type="ECO:0000313" key="2">
    <source>
        <dbReference type="Proteomes" id="UP000274822"/>
    </source>
</evidence>
<keyword evidence="2" id="KW-1185">Reference proteome</keyword>
<dbReference type="Proteomes" id="UP000274822">
    <property type="component" value="Unassembled WGS sequence"/>
</dbReference>
<gene>
    <name evidence="1" type="ORF">BC938DRAFT_473718</name>
</gene>
<proteinExistence type="predicted"/>
<dbReference type="AlphaFoldDB" id="A0A433Q3G2"/>
<comment type="caution">
    <text evidence="1">The sequence shown here is derived from an EMBL/GenBank/DDBJ whole genome shotgun (WGS) entry which is preliminary data.</text>
</comment>
<dbReference type="EMBL" id="RBNJ01016288">
    <property type="protein sequence ID" value="RUS24353.1"/>
    <property type="molecule type" value="Genomic_DNA"/>
</dbReference>
<organism evidence="1 2">
    <name type="scientific">Jimgerdemannia flammicorona</name>
    <dbReference type="NCBI Taxonomy" id="994334"/>
    <lineage>
        <taxon>Eukaryota</taxon>
        <taxon>Fungi</taxon>
        <taxon>Fungi incertae sedis</taxon>
        <taxon>Mucoromycota</taxon>
        <taxon>Mucoromycotina</taxon>
        <taxon>Endogonomycetes</taxon>
        <taxon>Endogonales</taxon>
        <taxon>Endogonaceae</taxon>
        <taxon>Jimgerdemannia</taxon>
    </lineage>
</organism>
<evidence type="ECO:0000313" key="1">
    <source>
        <dbReference type="EMBL" id="RUS24353.1"/>
    </source>
</evidence>
<reference evidence="1 2" key="1">
    <citation type="journal article" date="2018" name="New Phytol.">
        <title>Phylogenomics of Endogonaceae and evolution of mycorrhizas within Mucoromycota.</title>
        <authorList>
            <person name="Chang Y."/>
            <person name="Desiro A."/>
            <person name="Na H."/>
            <person name="Sandor L."/>
            <person name="Lipzen A."/>
            <person name="Clum A."/>
            <person name="Barry K."/>
            <person name="Grigoriev I.V."/>
            <person name="Martin F.M."/>
            <person name="Stajich J.E."/>
            <person name="Smith M.E."/>
            <person name="Bonito G."/>
            <person name="Spatafora J.W."/>
        </authorList>
    </citation>
    <scope>NUCLEOTIDE SEQUENCE [LARGE SCALE GENOMIC DNA]</scope>
    <source>
        <strain evidence="1 2">AD002</strain>
    </source>
</reference>